<comment type="caution">
    <text evidence="2">The sequence shown here is derived from an EMBL/GenBank/DDBJ whole genome shotgun (WGS) entry which is preliminary data.</text>
</comment>
<dbReference type="EMBL" id="JANPWB010000002">
    <property type="protein sequence ID" value="KAJ1209339.1"/>
    <property type="molecule type" value="Genomic_DNA"/>
</dbReference>
<sequence>MEVVEVVIYMGVASSQQWRTHDYNGPHGPGYFSLIESRLGCLEIAHPVKEERFDRKSLYRRPAPAERKERRSSGEAASCGAALGDRLPHLT</sequence>
<dbReference type="AlphaFoldDB" id="A0AAV7W898"/>
<feature type="compositionally biased region" description="Basic and acidic residues" evidence="1">
    <location>
        <begin position="57"/>
        <end position="73"/>
    </location>
</feature>
<evidence type="ECO:0000313" key="3">
    <source>
        <dbReference type="Proteomes" id="UP001066276"/>
    </source>
</evidence>
<accession>A0AAV7W898</accession>
<organism evidence="2 3">
    <name type="scientific">Pleurodeles waltl</name>
    <name type="common">Iberian ribbed newt</name>
    <dbReference type="NCBI Taxonomy" id="8319"/>
    <lineage>
        <taxon>Eukaryota</taxon>
        <taxon>Metazoa</taxon>
        <taxon>Chordata</taxon>
        <taxon>Craniata</taxon>
        <taxon>Vertebrata</taxon>
        <taxon>Euteleostomi</taxon>
        <taxon>Amphibia</taxon>
        <taxon>Batrachia</taxon>
        <taxon>Caudata</taxon>
        <taxon>Salamandroidea</taxon>
        <taxon>Salamandridae</taxon>
        <taxon>Pleurodelinae</taxon>
        <taxon>Pleurodeles</taxon>
    </lineage>
</organism>
<feature type="region of interest" description="Disordered" evidence="1">
    <location>
        <begin position="57"/>
        <end position="91"/>
    </location>
</feature>
<reference evidence="2" key="1">
    <citation type="journal article" date="2022" name="bioRxiv">
        <title>Sequencing and chromosome-scale assembly of the giantPleurodeles waltlgenome.</title>
        <authorList>
            <person name="Brown T."/>
            <person name="Elewa A."/>
            <person name="Iarovenko S."/>
            <person name="Subramanian E."/>
            <person name="Araus A.J."/>
            <person name="Petzold A."/>
            <person name="Susuki M."/>
            <person name="Suzuki K.-i.T."/>
            <person name="Hayashi T."/>
            <person name="Toyoda A."/>
            <person name="Oliveira C."/>
            <person name="Osipova E."/>
            <person name="Leigh N.D."/>
            <person name="Simon A."/>
            <person name="Yun M.H."/>
        </authorList>
    </citation>
    <scope>NUCLEOTIDE SEQUENCE</scope>
    <source>
        <strain evidence="2">20211129_DDA</strain>
        <tissue evidence="2">Liver</tissue>
    </source>
</reference>
<keyword evidence="3" id="KW-1185">Reference proteome</keyword>
<protein>
    <submittedName>
        <fullName evidence="2">Uncharacterized protein</fullName>
    </submittedName>
</protein>
<dbReference type="Proteomes" id="UP001066276">
    <property type="component" value="Chromosome 1_2"/>
</dbReference>
<evidence type="ECO:0000256" key="1">
    <source>
        <dbReference type="SAM" id="MobiDB-lite"/>
    </source>
</evidence>
<proteinExistence type="predicted"/>
<evidence type="ECO:0000313" key="2">
    <source>
        <dbReference type="EMBL" id="KAJ1209339.1"/>
    </source>
</evidence>
<name>A0AAV7W898_PLEWA</name>
<gene>
    <name evidence="2" type="ORF">NDU88_004717</name>
</gene>